<dbReference type="Gene3D" id="3.40.630.30">
    <property type="match status" value="1"/>
</dbReference>
<dbReference type="SUPFAM" id="SSF55729">
    <property type="entry name" value="Acyl-CoA N-acyltransferases (Nat)"/>
    <property type="match status" value="1"/>
</dbReference>
<dbReference type="PANTHER" id="PTHR43877:SF2">
    <property type="entry name" value="AMINOALKYLPHOSPHONATE N-ACETYLTRANSFERASE-RELATED"/>
    <property type="match status" value="1"/>
</dbReference>
<dbReference type="CDD" id="cd04301">
    <property type="entry name" value="NAT_SF"/>
    <property type="match status" value="1"/>
</dbReference>
<dbReference type="PROSITE" id="PS51186">
    <property type="entry name" value="GNAT"/>
    <property type="match status" value="1"/>
</dbReference>
<dbReference type="InterPro" id="IPR000182">
    <property type="entry name" value="GNAT_dom"/>
</dbReference>
<keyword evidence="1" id="KW-0012">Acyltransferase</keyword>
<dbReference type="KEGG" id="aia:AWH56_011805"/>
<dbReference type="OrthoDB" id="9797826at2"/>
<reference evidence="1 2" key="2">
    <citation type="journal article" date="2019" name="Int. J. Syst. Evol. Microbiol.">
        <title>Anaerobacillus isosaccharinicus sp. nov., an alkaliphilic bacterium which degrades isosaccharinic acid.</title>
        <authorList>
            <person name="Bassil N.M."/>
            <person name="Lloyd J.R."/>
        </authorList>
    </citation>
    <scope>NUCLEOTIDE SEQUENCE [LARGE SCALE GENOMIC DNA]</scope>
    <source>
        <strain evidence="1 2">NB2006</strain>
    </source>
</reference>
<name>A0A7S7LCN2_9BACI</name>
<dbReference type="GO" id="GO:0016747">
    <property type="term" value="F:acyltransferase activity, transferring groups other than amino-acyl groups"/>
    <property type="evidence" value="ECO:0007669"/>
    <property type="project" value="InterPro"/>
</dbReference>
<reference evidence="1 2" key="1">
    <citation type="journal article" date="2017" name="Genome Announc.">
        <title>Draft Genome Sequences of Four Alkaliphilic Bacteria Belonging to the Anaerobacillus Genus.</title>
        <authorList>
            <person name="Bassil N.M."/>
            <person name="Lloyd J.R."/>
        </authorList>
    </citation>
    <scope>NUCLEOTIDE SEQUENCE [LARGE SCALE GENOMIC DNA]</scope>
    <source>
        <strain evidence="1 2">NB2006</strain>
    </source>
</reference>
<protein>
    <submittedName>
        <fullName evidence="1">GNAT family N-acetyltransferase</fullName>
        <ecNumber evidence="1">2.3.-.-</ecNumber>
    </submittedName>
</protein>
<gene>
    <name evidence="1" type="ORF">AWH56_011805</name>
</gene>
<proteinExistence type="predicted"/>
<keyword evidence="2" id="KW-1185">Reference proteome</keyword>
<organism evidence="1 2">
    <name type="scientific">Anaerobacillus isosaccharinicus</name>
    <dbReference type="NCBI Taxonomy" id="1532552"/>
    <lineage>
        <taxon>Bacteria</taxon>
        <taxon>Bacillati</taxon>
        <taxon>Bacillota</taxon>
        <taxon>Bacilli</taxon>
        <taxon>Bacillales</taxon>
        <taxon>Bacillaceae</taxon>
        <taxon>Anaerobacillus</taxon>
    </lineage>
</organism>
<keyword evidence="1" id="KW-0808">Transferase</keyword>
<sequence>MRGLIQYEVNVKTFIAVAEEKYMIREAKKQDIAGLAELMGELGYPTDFKEMEYRMSNILSNNNYQTYVYEEDGKLLGMIGMILCYRFERNESYIRIVAFVVHSELRGKGIGSLLLEEAENWAKKQGANMMTLNSGNRTERNDAHQYYFRRGFEGKATGFYKQLK</sequence>
<evidence type="ECO:0000313" key="2">
    <source>
        <dbReference type="Proteomes" id="UP000180175"/>
    </source>
</evidence>
<dbReference type="EMBL" id="CP063356">
    <property type="protein sequence ID" value="QOY38579.2"/>
    <property type="molecule type" value="Genomic_DNA"/>
</dbReference>
<dbReference type="Proteomes" id="UP000180175">
    <property type="component" value="Chromosome"/>
</dbReference>
<evidence type="ECO:0000313" key="1">
    <source>
        <dbReference type="EMBL" id="QOY38579.2"/>
    </source>
</evidence>
<dbReference type="Pfam" id="PF00583">
    <property type="entry name" value="Acetyltransf_1"/>
    <property type="match status" value="1"/>
</dbReference>
<dbReference type="InterPro" id="IPR050832">
    <property type="entry name" value="Bact_Acetyltransf"/>
</dbReference>
<dbReference type="EC" id="2.3.-.-" evidence="1"/>
<dbReference type="InterPro" id="IPR016181">
    <property type="entry name" value="Acyl_CoA_acyltransferase"/>
</dbReference>
<dbReference type="PANTHER" id="PTHR43877">
    <property type="entry name" value="AMINOALKYLPHOSPHONATE N-ACETYLTRANSFERASE-RELATED-RELATED"/>
    <property type="match status" value="1"/>
</dbReference>
<accession>A0A7S7LCN2</accession>